<dbReference type="KEGG" id="bact:AB656_02215"/>
<gene>
    <name evidence="4" type="ORF">BACT_0726</name>
</gene>
<dbReference type="Pfam" id="PF13692">
    <property type="entry name" value="Glyco_trans_1_4"/>
    <property type="match status" value="1"/>
</dbReference>
<dbReference type="Gene3D" id="3.40.50.2000">
    <property type="entry name" value="Glycogen Phosphorylase B"/>
    <property type="match status" value="2"/>
</dbReference>
<dbReference type="GO" id="GO:1901137">
    <property type="term" value="P:carbohydrate derivative biosynthetic process"/>
    <property type="evidence" value="ECO:0007669"/>
    <property type="project" value="UniProtKB-ARBA"/>
</dbReference>
<sequence length="403" mass="44112">MRAHDDTPVGEPDPLGGRKLRVGIISPYSFETPGGVQLHIRDFAQQLIALGHEVEVLAPGRRTPDMPAWVHTTGSSFSVPYNGSVANLSYFGLAGRRTREWVRQGRFDVLHLHEPEVPSLSHKPLAPGFDPCPYVATFHASFDSYPLALKLASPYLRSYLSGIRQAICVSEAARDTAGRYLNPATQVQVIPNGIRASFFAAARPKPAWRGSAKRPVIGFLGRMGEERKGFKVFAQAAQSLLEIEPNARFLCAGDGQDSARQIARQVQPGLEDRMEFLGRVSDEEKASFYKSLDVYVAPQTGGESFGIVLAEAMAAGCPVVASDLEAFEAVSQRGCSALHFHNGDGRACAQRIASLLSDPTRREALAKAGLERSRTYDWQQVTTRILTVYAKAMQPTPSMTKRR</sequence>
<feature type="domain" description="Glycosyltransferase subfamily 4-like N-terminal" evidence="3">
    <location>
        <begin position="33"/>
        <end position="195"/>
    </location>
</feature>
<dbReference type="RefSeq" id="WP_051905422.1">
    <property type="nucleotide sequence ID" value="NZ_CP011786.1"/>
</dbReference>
<evidence type="ECO:0000313" key="5">
    <source>
        <dbReference type="Proteomes" id="UP000029015"/>
    </source>
</evidence>
<keyword evidence="2 4" id="KW-0808">Transferase</keyword>
<keyword evidence="5" id="KW-1185">Reference proteome</keyword>
<evidence type="ECO:0000256" key="1">
    <source>
        <dbReference type="ARBA" id="ARBA00022676"/>
    </source>
</evidence>
<dbReference type="EMBL" id="JGYK01000001">
    <property type="protein sequence ID" value="KFI40024.1"/>
    <property type="molecule type" value="Genomic_DNA"/>
</dbReference>
<organism evidence="4 5">
    <name type="scientific">Bifidobacterium actinocoloniiforme DSM 22766</name>
    <dbReference type="NCBI Taxonomy" id="1437605"/>
    <lineage>
        <taxon>Bacteria</taxon>
        <taxon>Bacillati</taxon>
        <taxon>Actinomycetota</taxon>
        <taxon>Actinomycetes</taxon>
        <taxon>Bifidobacteriales</taxon>
        <taxon>Bifidobacteriaceae</taxon>
        <taxon>Bifidobacterium</taxon>
    </lineage>
</organism>
<dbReference type="STRING" id="1437605.AB656_02215"/>
<dbReference type="SUPFAM" id="SSF53756">
    <property type="entry name" value="UDP-Glycosyltransferase/glycogen phosphorylase"/>
    <property type="match status" value="1"/>
</dbReference>
<dbReference type="GO" id="GO:0016758">
    <property type="term" value="F:hexosyltransferase activity"/>
    <property type="evidence" value="ECO:0007669"/>
    <property type="project" value="TreeGrafter"/>
</dbReference>
<dbReference type="InterPro" id="IPR050194">
    <property type="entry name" value="Glycosyltransferase_grp1"/>
</dbReference>
<reference evidence="4 5" key="1">
    <citation type="submission" date="2014-03" db="EMBL/GenBank/DDBJ databases">
        <title>Genomics of Bifidobacteria.</title>
        <authorList>
            <person name="Ventura M."/>
            <person name="Milani C."/>
            <person name="Lugli G.A."/>
        </authorList>
    </citation>
    <scope>NUCLEOTIDE SEQUENCE [LARGE SCALE GENOMIC DNA]</scope>
    <source>
        <strain evidence="4 5">DSM 22766</strain>
    </source>
</reference>
<dbReference type="PANTHER" id="PTHR45947">
    <property type="entry name" value="SULFOQUINOVOSYL TRANSFERASE SQD2"/>
    <property type="match status" value="1"/>
</dbReference>
<comment type="caution">
    <text evidence="4">The sequence shown here is derived from an EMBL/GenBank/DDBJ whole genome shotgun (WGS) entry which is preliminary data.</text>
</comment>
<evidence type="ECO:0000259" key="3">
    <source>
        <dbReference type="Pfam" id="PF13439"/>
    </source>
</evidence>
<dbReference type="CDD" id="cd03801">
    <property type="entry name" value="GT4_PimA-like"/>
    <property type="match status" value="1"/>
</dbReference>
<dbReference type="eggNOG" id="COG0438">
    <property type="taxonomic scope" value="Bacteria"/>
</dbReference>
<proteinExistence type="predicted"/>
<dbReference type="Pfam" id="PF13439">
    <property type="entry name" value="Glyco_transf_4"/>
    <property type="match status" value="1"/>
</dbReference>
<accession>A0A086Z0H4</accession>
<protein>
    <submittedName>
        <fullName evidence="4">GDP-mannose:phosphatidyl-myo-inositol alpha-1,2-mannosyltransferase</fullName>
        <ecNumber evidence="4">2.4.1.57</ecNumber>
    </submittedName>
</protein>
<dbReference type="PANTHER" id="PTHR45947:SF3">
    <property type="entry name" value="SULFOQUINOVOSYL TRANSFERASE SQD2"/>
    <property type="match status" value="1"/>
</dbReference>
<dbReference type="PATRIC" id="fig|1437605.7.peg.461"/>
<evidence type="ECO:0000256" key="2">
    <source>
        <dbReference type="ARBA" id="ARBA00022679"/>
    </source>
</evidence>
<dbReference type="Proteomes" id="UP000029015">
    <property type="component" value="Unassembled WGS sequence"/>
</dbReference>
<dbReference type="AlphaFoldDB" id="A0A086Z0H4"/>
<dbReference type="OrthoDB" id="5240531at2"/>
<dbReference type="InterPro" id="IPR028098">
    <property type="entry name" value="Glyco_trans_4-like_N"/>
</dbReference>
<dbReference type="EC" id="2.4.1.57" evidence="4"/>
<keyword evidence="1 4" id="KW-0328">Glycosyltransferase</keyword>
<evidence type="ECO:0000313" key="4">
    <source>
        <dbReference type="EMBL" id="KFI40024.1"/>
    </source>
</evidence>
<name>A0A086Z0H4_9BIFI</name>